<dbReference type="SMART" id="SM00220">
    <property type="entry name" value="S_TKc"/>
    <property type="match status" value="1"/>
</dbReference>
<evidence type="ECO:0000256" key="2">
    <source>
        <dbReference type="ARBA" id="ARBA00022679"/>
    </source>
</evidence>
<accession>A0A0D2MHE3</accession>
<sequence length="584" mass="61990">MRKARFVKDCASYMQNCPTPARDVFTHASHMVSSLVVVPLLVDERALGALYFTQDAPCDFSNIQEALLGFVHAVTLTLHNKLAGQMDVLSGMVEEANKGSKSFELLSDHGTAHVIRQLDTSSSESDDDDSELHPPHDGASTGSAPPPPASNGRLSKVSSRRLCTEAMLKVLQQEIRKGKRRSVELSFVGDHLVIGAVIGRGGYGHVYRGSWHKRPAAIKVMNTRNSDSDAVSDAMEMAVLSSVQHPNIVQVYSCLTDMVEAPAAGVESSSQSFSSGASASAGLGQRGLQYRRMLPEDDDGPTYSIIVMEYCDRGTLGDAVRRARLFHQPLEDGSIGVDLASVIDILIDVANSLEYLHGISLLHGDVKLDNVLLKTDPLRPLGFVPKLADFGLTKIIRGDDQVVNHSGAGTVTHLAPEMFQAGTRVTTAVDVYAFGTLMWEIYTSRRPWQGLSREAVIDRVYRRGARPFFPAGAPPAYVDLATACWAASPADRPAFADIVAALQSMADELAEAAAAQWHAAPAPPPPPPFVLAAPAPLGGCREGGAGAGYAAALQMGQMVGMVPGAWAAAGPLPPALVASAGGVV</sequence>
<proteinExistence type="predicted"/>
<gene>
    <name evidence="9" type="ORF">MNEG_5465</name>
</gene>
<evidence type="ECO:0000259" key="8">
    <source>
        <dbReference type="PROSITE" id="PS50011"/>
    </source>
</evidence>
<keyword evidence="1" id="KW-0723">Serine/threonine-protein kinase</keyword>
<feature type="binding site" evidence="6">
    <location>
        <position position="219"/>
    </location>
    <ligand>
        <name>ATP</name>
        <dbReference type="ChEBI" id="CHEBI:30616"/>
    </ligand>
</feature>
<keyword evidence="3 6" id="KW-0547">Nucleotide-binding</keyword>
<keyword evidence="2" id="KW-0808">Transferase</keyword>
<dbReference type="PROSITE" id="PS00107">
    <property type="entry name" value="PROTEIN_KINASE_ATP"/>
    <property type="match status" value="1"/>
</dbReference>
<dbReference type="Proteomes" id="UP000054498">
    <property type="component" value="Unassembled WGS sequence"/>
</dbReference>
<keyword evidence="5 6" id="KW-0067">ATP-binding</keyword>
<dbReference type="RefSeq" id="XP_013901514.1">
    <property type="nucleotide sequence ID" value="XM_014046060.1"/>
</dbReference>
<dbReference type="EMBL" id="KK101035">
    <property type="protein sequence ID" value="KIZ02495.1"/>
    <property type="molecule type" value="Genomic_DNA"/>
</dbReference>
<evidence type="ECO:0000256" key="5">
    <source>
        <dbReference type="ARBA" id="ARBA00022840"/>
    </source>
</evidence>
<dbReference type="STRING" id="145388.A0A0D2MHE3"/>
<organism evidence="9 10">
    <name type="scientific">Monoraphidium neglectum</name>
    <dbReference type="NCBI Taxonomy" id="145388"/>
    <lineage>
        <taxon>Eukaryota</taxon>
        <taxon>Viridiplantae</taxon>
        <taxon>Chlorophyta</taxon>
        <taxon>core chlorophytes</taxon>
        <taxon>Chlorophyceae</taxon>
        <taxon>CS clade</taxon>
        <taxon>Sphaeropleales</taxon>
        <taxon>Selenastraceae</taxon>
        <taxon>Monoraphidium</taxon>
    </lineage>
</organism>
<dbReference type="InterPro" id="IPR051681">
    <property type="entry name" value="Ser/Thr_Kinases-Pseudokinases"/>
</dbReference>
<dbReference type="InterPro" id="IPR001245">
    <property type="entry name" value="Ser-Thr/Tyr_kinase_cat_dom"/>
</dbReference>
<dbReference type="AlphaFoldDB" id="A0A0D2MHE3"/>
<feature type="domain" description="Protein kinase" evidence="8">
    <location>
        <begin position="192"/>
        <end position="506"/>
    </location>
</feature>
<evidence type="ECO:0000256" key="4">
    <source>
        <dbReference type="ARBA" id="ARBA00022777"/>
    </source>
</evidence>
<dbReference type="PANTHER" id="PTHR44329">
    <property type="entry name" value="SERINE/THREONINE-PROTEIN KINASE TNNI3K-RELATED"/>
    <property type="match status" value="1"/>
</dbReference>
<dbReference type="PROSITE" id="PS50011">
    <property type="entry name" value="PROTEIN_KINASE_DOM"/>
    <property type="match status" value="1"/>
</dbReference>
<protein>
    <submittedName>
        <fullName evidence="9">Putative serine/threonine-protein</fullName>
    </submittedName>
</protein>
<dbReference type="PROSITE" id="PS00108">
    <property type="entry name" value="PROTEIN_KINASE_ST"/>
    <property type="match status" value="1"/>
</dbReference>
<dbReference type="SUPFAM" id="SSF56112">
    <property type="entry name" value="Protein kinase-like (PK-like)"/>
    <property type="match status" value="1"/>
</dbReference>
<keyword evidence="4" id="KW-0418">Kinase</keyword>
<evidence type="ECO:0000256" key="1">
    <source>
        <dbReference type="ARBA" id="ARBA00022527"/>
    </source>
</evidence>
<dbReference type="Pfam" id="PF07714">
    <property type="entry name" value="PK_Tyr_Ser-Thr"/>
    <property type="match status" value="2"/>
</dbReference>
<evidence type="ECO:0000256" key="7">
    <source>
        <dbReference type="SAM" id="MobiDB-lite"/>
    </source>
</evidence>
<dbReference type="InterPro" id="IPR017441">
    <property type="entry name" value="Protein_kinase_ATP_BS"/>
</dbReference>
<dbReference type="GO" id="GO:0005524">
    <property type="term" value="F:ATP binding"/>
    <property type="evidence" value="ECO:0007669"/>
    <property type="project" value="UniProtKB-UniRule"/>
</dbReference>
<evidence type="ECO:0000313" key="10">
    <source>
        <dbReference type="Proteomes" id="UP000054498"/>
    </source>
</evidence>
<dbReference type="OrthoDB" id="542419at2759"/>
<evidence type="ECO:0000256" key="6">
    <source>
        <dbReference type="PROSITE-ProRule" id="PRU10141"/>
    </source>
</evidence>
<reference evidence="9 10" key="1">
    <citation type="journal article" date="2013" name="BMC Genomics">
        <title>Reconstruction of the lipid metabolism for the microalga Monoraphidium neglectum from its genome sequence reveals characteristics suitable for biofuel production.</title>
        <authorList>
            <person name="Bogen C."/>
            <person name="Al-Dilaimi A."/>
            <person name="Albersmeier A."/>
            <person name="Wichmann J."/>
            <person name="Grundmann M."/>
            <person name="Rupp O."/>
            <person name="Lauersen K.J."/>
            <person name="Blifernez-Klassen O."/>
            <person name="Kalinowski J."/>
            <person name="Goesmann A."/>
            <person name="Mussgnug J.H."/>
            <person name="Kruse O."/>
        </authorList>
    </citation>
    <scope>NUCLEOTIDE SEQUENCE [LARGE SCALE GENOMIC DNA]</scope>
    <source>
        <strain evidence="9 10">SAG 48.87</strain>
    </source>
</reference>
<dbReference type="PANTHER" id="PTHR44329:SF214">
    <property type="entry name" value="PROTEIN KINASE DOMAIN-CONTAINING PROTEIN"/>
    <property type="match status" value="1"/>
</dbReference>
<dbReference type="InterPro" id="IPR000719">
    <property type="entry name" value="Prot_kinase_dom"/>
</dbReference>
<dbReference type="InterPro" id="IPR011009">
    <property type="entry name" value="Kinase-like_dom_sf"/>
</dbReference>
<evidence type="ECO:0000256" key="3">
    <source>
        <dbReference type="ARBA" id="ARBA00022741"/>
    </source>
</evidence>
<feature type="region of interest" description="Disordered" evidence="7">
    <location>
        <begin position="118"/>
        <end position="157"/>
    </location>
</feature>
<dbReference type="GO" id="GO:0004674">
    <property type="term" value="F:protein serine/threonine kinase activity"/>
    <property type="evidence" value="ECO:0007669"/>
    <property type="project" value="UniProtKB-KW"/>
</dbReference>
<dbReference type="PRINTS" id="PR00109">
    <property type="entry name" value="TYRKINASE"/>
</dbReference>
<evidence type="ECO:0000313" key="9">
    <source>
        <dbReference type="EMBL" id="KIZ02495.1"/>
    </source>
</evidence>
<dbReference type="Gene3D" id="1.10.510.10">
    <property type="entry name" value="Transferase(Phosphotransferase) domain 1"/>
    <property type="match status" value="1"/>
</dbReference>
<dbReference type="InterPro" id="IPR008271">
    <property type="entry name" value="Ser/Thr_kinase_AS"/>
</dbReference>
<keyword evidence="10" id="KW-1185">Reference proteome</keyword>
<dbReference type="GeneID" id="25738342"/>
<dbReference type="KEGG" id="mng:MNEG_5465"/>
<dbReference type="Gene3D" id="3.30.200.20">
    <property type="entry name" value="Phosphorylase Kinase, domain 1"/>
    <property type="match status" value="1"/>
</dbReference>
<name>A0A0D2MHE3_9CHLO</name>